<name>A0A2D1A6Z8_9CAUD</name>
<protein>
    <submittedName>
        <fullName evidence="1">Uncharacterized protein</fullName>
    </submittedName>
</protein>
<organism evidence="1 2">
    <name type="scientific">Rhodococcus phage Trina</name>
    <dbReference type="NCBI Taxonomy" id="2027905"/>
    <lineage>
        <taxon>Viruses</taxon>
        <taxon>Duplodnaviria</taxon>
        <taxon>Heunggongvirae</taxon>
        <taxon>Uroviricota</taxon>
        <taxon>Caudoviricetes</taxon>
        <taxon>Trinavirus</taxon>
        <taxon>Trinavirus trina</taxon>
    </lineage>
</organism>
<reference evidence="2" key="1">
    <citation type="submission" date="2017-08" db="EMBL/GenBank/DDBJ databases">
        <authorList>
            <person name="de Groot N.N."/>
        </authorList>
    </citation>
    <scope>NUCLEOTIDE SEQUENCE [LARGE SCALE GENOMIC DNA]</scope>
</reference>
<sequence length="79" mass="9174">MFTITVTYTSHDDKILDKLMHVFHVVDTALTFLYDEINNAIVLHKVMPNITDQGNGITYVNRMQETVHLVMRKVIPEEN</sequence>
<gene>
    <name evidence="1" type="ORF">SEA_TRINA_241</name>
</gene>
<evidence type="ECO:0000313" key="2">
    <source>
        <dbReference type="Proteomes" id="UP000231419"/>
    </source>
</evidence>
<accession>A0A2D1A6Z8</accession>
<keyword evidence="2" id="KW-1185">Reference proteome</keyword>
<dbReference type="Proteomes" id="UP000231419">
    <property type="component" value="Segment"/>
</dbReference>
<dbReference type="EMBL" id="MF668286">
    <property type="protein sequence ID" value="ASZ75020.1"/>
    <property type="molecule type" value="Genomic_DNA"/>
</dbReference>
<proteinExistence type="predicted"/>
<evidence type="ECO:0000313" key="1">
    <source>
        <dbReference type="EMBL" id="ASZ75020.1"/>
    </source>
</evidence>